<name>A0A3N4ILD0_ASCIM</name>
<dbReference type="AlphaFoldDB" id="A0A3N4ILD0"/>
<evidence type="ECO:0000313" key="2">
    <source>
        <dbReference type="EMBL" id="RPA82424.1"/>
    </source>
</evidence>
<accession>A0A3N4ILD0</accession>
<feature type="region of interest" description="Disordered" evidence="1">
    <location>
        <begin position="130"/>
        <end position="152"/>
    </location>
</feature>
<evidence type="ECO:0008006" key="4">
    <source>
        <dbReference type="Google" id="ProtNLM"/>
    </source>
</evidence>
<gene>
    <name evidence="2" type="ORF">BJ508DRAFT_305561</name>
</gene>
<evidence type="ECO:0000313" key="3">
    <source>
        <dbReference type="Proteomes" id="UP000275078"/>
    </source>
</evidence>
<keyword evidence="3" id="KW-1185">Reference proteome</keyword>
<evidence type="ECO:0000256" key="1">
    <source>
        <dbReference type="SAM" id="MobiDB-lite"/>
    </source>
</evidence>
<dbReference type="Proteomes" id="UP000275078">
    <property type="component" value="Unassembled WGS sequence"/>
</dbReference>
<proteinExistence type="predicted"/>
<dbReference type="EMBL" id="ML119671">
    <property type="protein sequence ID" value="RPA82424.1"/>
    <property type="molecule type" value="Genomic_DNA"/>
</dbReference>
<organism evidence="2 3">
    <name type="scientific">Ascobolus immersus RN42</name>
    <dbReference type="NCBI Taxonomy" id="1160509"/>
    <lineage>
        <taxon>Eukaryota</taxon>
        <taxon>Fungi</taxon>
        <taxon>Dikarya</taxon>
        <taxon>Ascomycota</taxon>
        <taxon>Pezizomycotina</taxon>
        <taxon>Pezizomycetes</taxon>
        <taxon>Pezizales</taxon>
        <taxon>Ascobolaceae</taxon>
        <taxon>Ascobolus</taxon>
    </lineage>
</organism>
<sequence length="419" mass="47906">MSESSTLTVESISNKRLPCITDRASESPPSLVRLPRELQLMIFRLLTSTDDIINLQLSHSLLSHVFNAHEKEICTSIGERCWRECGALELLELMRKDLLLRENTDEIIRSCMGLSSGTFGEIKRVLCERPSREANPAPAANKQTENPGDGYERKRAHEHEMPVGGIGMDFKDLQALEVLDRELVSSNIAGSHEYQPPESAGSYAYRGGPWEYENSRRSPSEIKRTKRAIYSAYKMMKYMHFHFFYEGLPVIRKGDREIGTWEMYNPVPMIIDVQALFENCSIEEHMHIAALYDHMPPRFRKAYSSESFGCMLDATLFHRLLCLDAPHEVASGRLTEMFRVVYNSLRDSYQPEVPALLRKIDQCGFPGGFNRNRYRVLRAQTGFGATDQGRTESKVEVLVPDILERGSLSLWCRYFLSSD</sequence>
<protein>
    <recommendedName>
        <fullName evidence="4">F-box domain-containing protein</fullName>
    </recommendedName>
</protein>
<reference evidence="2 3" key="1">
    <citation type="journal article" date="2018" name="Nat. Ecol. Evol.">
        <title>Pezizomycetes genomes reveal the molecular basis of ectomycorrhizal truffle lifestyle.</title>
        <authorList>
            <person name="Murat C."/>
            <person name="Payen T."/>
            <person name="Noel B."/>
            <person name="Kuo A."/>
            <person name="Morin E."/>
            <person name="Chen J."/>
            <person name="Kohler A."/>
            <person name="Krizsan K."/>
            <person name="Balestrini R."/>
            <person name="Da Silva C."/>
            <person name="Montanini B."/>
            <person name="Hainaut M."/>
            <person name="Levati E."/>
            <person name="Barry K.W."/>
            <person name="Belfiori B."/>
            <person name="Cichocki N."/>
            <person name="Clum A."/>
            <person name="Dockter R.B."/>
            <person name="Fauchery L."/>
            <person name="Guy J."/>
            <person name="Iotti M."/>
            <person name="Le Tacon F."/>
            <person name="Lindquist E.A."/>
            <person name="Lipzen A."/>
            <person name="Malagnac F."/>
            <person name="Mello A."/>
            <person name="Molinier V."/>
            <person name="Miyauchi S."/>
            <person name="Poulain J."/>
            <person name="Riccioni C."/>
            <person name="Rubini A."/>
            <person name="Sitrit Y."/>
            <person name="Splivallo R."/>
            <person name="Traeger S."/>
            <person name="Wang M."/>
            <person name="Zifcakova L."/>
            <person name="Wipf D."/>
            <person name="Zambonelli A."/>
            <person name="Paolocci F."/>
            <person name="Nowrousian M."/>
            <person name="Ottonello S."/>
            <person name="Baldrian P."/>
            <person name="Spatafora J.W."/>
            <person name="Henrissat B."/>
            <person name="Nagy L.G."/>
            <person name="Aury J.M."/>
            <person name="Wincker P."/>
            <person name="Grigoriev I.V."/>
            <person name="Bonfante P."/>
            <person name="Martin F.M."/>
        </authorList>
    </citation>
    <scope>NUCLEOTIDE SEQUENCE [LARGE SCALE GENOMIC DNA]</scope>
    <source>
        <strain evidence="2 3">RN42</strain>
    </source>
</reference>